<evidence type="ECO:0000256" key="10">
    <source>
        <dbReference type="PIRNR" id="PIRNR006268"/>
    </source>
</evidence>
<keyword evidence="3 10" id="KW-0285">Flavoprotein</keyword>
<dbReference type="SUPFAM" id="SSF143631">
    <property type="entry name" value="ApbE-like"/>
    <property type="match status" value="1"/>
</dbReference>
<dbReference type="eggNOG" id="COG1477">
    <property type="taxonomic scope" value="Bacteria"/>
</dbReference>
<dbReference type="InterPro" id="IPR003374">
    <property type="entry name" value="ApbE-like_sf"/>
</dbReference>
<feature type="region of interest" description="Disordered" evidence="12">
    <location>
        <begin position="1"/>
        <end position="27"/>
    </location>
</feature>
<comment type="cofactor">
    <cofactor evidence="11">
        <name>Mg(2+)</name>
        <dbReference type="ChEBI" id="CHEBI:18420"/>
    </cofactor>
    <cofactor evidence="11">
        <name>Mn(2+)</name>
        <dbReference type="ChEBI" id="CHEBI:29035"/>
    </cofactor>
    <text evidence="11">Magnesium. Can also use manganese.</text>
</comment>
<dbReference type="PANTHER" id="PTHR30040">
    <property type="entry name" value="THIAMINE BIOSYNTHESIS LIPOPROTEIN APBE"/>
    <property type="match status" value="1"/>
</dbReference>
<dbReference type="KEGG" id="reu:Reut_B5212"/>
<sequence>MNRVLIPPTLSAPPVPPGAQTRAQRWSGETMGTTWSVVAMLVQEADADALEQGICAVLDSVIAQMSNWEADSDVSRFNRAPADTWVALPADCVRVLACALQVARDSGGAYDPSAGPLVDLWGFGPAPRRCATPAPDQVAQVRQQCGWDRIELDIDGGCALQPGGVSLDFCAIAKGFAVDAVAQYLESEGVAHHLTEIGGELRGHGVKPDGLPWWVQLETPPDCAVTAQEQTLVAMYGLSVATSGDYRRFFDSEGRRYAHTIDPRTGYPASHALASVTVLHTECMMADALSTALTVLGPQAGMEHARRHGIAARFLVRTPGGFDEHLSPAFAAMLA</sequence>
<evidence type="ECO:0000256" key="7">
    <source>
        <dbReference type="ARBA" id="ARBA00022842"/>
    </source>
</evidence>
<gene>
    <name evidence="13" type="ordered locus">Reut_B5212</name>
</gene>
<dbReference type="GO" id="GO:0016740">
    <property type="term" value="F:transferase activity"/>
    <property type="evidence" value="ECO:0007669"/>
    <property type="project" value="UniProtKB-UniRule"/>
</dbReference>
<evidence type="ECO:0000256" key="2">
    <source>
        <dbReference type="ARBA" id="ARBA00016337"/>
    </source>
</evidence>
<comment type="similarity">
    <text evidence="10">Belongs to the ApbE family.</text>
</comment>
<feature type="binding site" evidence="11">
    <location>
        <position position="287"/>
    </location>
    <ligand>
        <name>Mg(2+)</name>
        <dbReference type="ChEBI" id="CHEBI:18420"/>
    </ligand>
</feature>
<keyword evidence="4 10" id="KW-0808">Transferase</keyword>
<dbReference type="HOGENOM" id="CLU_044403_0_2_4"/>
<reference evidence="13" key="1">
    <citation type="submission" date="2005-08" db="EMBL/GenBank/DDBJ databases">
        <title>Complete sequence of chromosome 2 of Ralstonia eutropha JMP134.</title>
        <authorList>
            <person name="Copeland A."/>
            <person name="Lucas S."/>
            <person name="Lapidus A."/>
            <person name="Barry K."/>
            <person name="Detter J.C."/>
            <person name="Glavina T."/>
            <person name="Hammon N."/>
            <person name="Israni S."/>
            <person name="Pitluck S."/>
            <person name="Goltsman E."/>
            <person name="Martinez M."/>
            <person name="Schmutz J."/>
            <person name="Larimer F."/>
            <person name="Land M."/>
            <person name="Lykidis A."/>
            <person name="Richardson P."/>
        </authorList>
    </citation>
    <scope>NUCLEOTIDE SEQUENCE [LARGE SCALE GENOMIC DNA]</scope>
    <source>
        <strain evidence="13">JMP134</strain>
    </source>
</reference>
<organism evidence="13">
    <name type="scientific">Cupriavidus pinatubonensis (strain JMP 134 / LMG 1197)</name>
    <name type="common">Cupriavidus necator (strain JMP 134)</name>
    <dbReference type="NCBI Taxonomy" id="264198"/>
    <lineage>
        <taxon>Bacteria</taxon>
        <taxon>Pseudomonadati</taxon>
        <taxon>Pseudomonadota</taxon>
        <taxon>Betaproteobacteria</taxon>
        <taxon>Burkholderiales</taxon>
        <taxon>Burkholderiaceae</taxon>
        <taxon>Cupriavidus</taxon>
    </lineage>
</organism>
<evidence type="ECO:0000256" key="11">
    <source>
        <dbReference type="PIRSR" id="PIRSR006268-2"/>
    </source>
</evidence>
<evidence type="ECO:0000256" key="6">
    <source>
        <dbReference type="ARBA" id="ARBA00022827"/>
    </source>
</evidence>
<evidence type="ECO:0000256" key="5">
    <source>
        <dbReference type="ARBA" id="ARBA00022723"/>
    </source>
</evidence>
<evidence type="ECO:0000256" key="1">
    <source>
        <dbReference type="ARBA" id="ARBA00011955"/>
    </source>
</evidence>
<evidence type="ECO:0000313" key="13">
    <source>
        <dbReference type="EMBL" id="AAZ64558.1"/>
    </source>
</evidence>
<feature type="binding site" evidence="11">
    <location>
        <position position="171"/>
    </location>
    <ligand>
        <name>Mg(2+)</name>
        <dbReference type="ChEBI" id="CHEBI:18420"/>
    </ligand>
</feature>
<dbReference type="PANTHER" id="PTHR30040:SF2">
    <property type="entry name" value="FAD:PROTEIN FMN TRANSFERASE"/>
    <property type="match status" value="1"/>
</dbReference>
<dbReference type="GO" id="GO:0046872">
    <property type="term" value="F:metal ion binding"/>
    <property type="evidence" value="ECO:0007669"/>
    <property type="project" value="UniProtKB-UniRule"/>
</dbReference>
<name>Q46QM6_CUPPJ</name>
<evidence type="ECO:0000256" key="8">
    <source>
        <dbReference type="ARBA" id="ARBA00031306"/>
    </source>
</evidence>
<evidence type="ECO:0000256" key="3">
    <source>
        <dbReference type="ARBA" id="ARBA00022630"/>
    </source>
</evidence>
<keyword evidence="13" id="KW-0449">Lipoprotein</keyword>
<protein>
    <recommendedName>
        <fullName evidence="2 10">FAD:protein FMN transferase</fullName>
        <ecNumber evidence="1 10">2.7.1.180</ecNumber>
    </recommendedName>
    <alternativeName>
        <fullName evidence="8 10">Flavin transferase</fullName>
    </alternativeName>
</protein>
<proteinExistence type="inferred from homology"/>
<dbReference type="Pfam" id="PF02424">
    <property type="entry name" value="ApbE"/>
    <property type="match status" value="1"/>
</dbReference>
<dbReference type="EC" id="2.7.1.180" evidence="1 10"/>
<dbReference type="AlphaFoldDB" id="Q46QM6"/>
<evidence type="ECO:0000256" key="9">
    <source>
        <dbReference type="ARBA" id="ARBA00048540"/>
    </source>
</evidence>
<comment type="catalytic activity">
    <reaction evidence="9 10">
        <text>L-threonyl-[protein] + FAD = FMN-L-threonyl-[protein] + AMP + H(+)</text>
        <dbReference type="Rhea" id="RHEA:36847"/>
        <dbReference type="Rhea" id="RHEA-COMP:11060"/>
        <dbReference type="Rhea" id="RHEA-COMP:11061"/>
        <dbReference type="ChEBI" id="CHEBI:15378"/>
        <dbReference type="ChEBI" id="CHEBI:30013"/>
        <dbReference type="ChEBI" id="CHEBI:57692"/>
        <dbReference type="ChEBI" id="CHEBI:74257"/>
        <dbReference type="ChEBI" id="CHEBI:456215"/>
        <dbReference type="EC" id="2.7.1.180"/>
    </reaction>
</comment>
<evidence type="ECO:0000256" key="4">
    <source>
        <dbReference type="ARBA" id="ARBA00022679"/>
    </source>
</evidence>
<evidence type="ECO:0000256" key="12">
    <source>
        <dbReference type="SAM" id="MobiDB-lite"/>
    </source>
</evidence>
<keyword evidence="5 10" id="KW-0479">Metal-binding</keyword>
<dbReference type="Gene3D" id="3.10.520.10">
    <property type="entry name" value="ApbE-like domains"/>
    <property type="match status" value="1"/>
</dbReference>
<keyword evidence="6 10" id="KW-0274">FAD</keyword>
<keyword evidence="7 10" id="KW-0460">Magnesium</keyword>
<dbReference type="STRING" id="264198.Reut_B5212"/>
<dbReference type="InterPro" id="IPR024932">
    <property type="entry name" value="ApbE"/>
</dbReference>
<accession>Q46QM6</accession>
<feature type="binding site" evidence="11">
    <location>
        <position position="291"/>
    </location>
    <ligand>
        <name>Mg(2+)</name>
        <dbReference type="ChEBI" id="CHEBI:18420"/>
    </ligand>
</feature>
<dbReference type="PIRSF" id="PIRSF006268">
    <property type="entry name" value="ApbE"/>
    <property type="match status" value="1"/>
</dbReference>
<dbReference type="EMBL" id="CP000091">
    <property type="protein sequence ID" value="AAZ64558.1"/>
    <property type="molecule type" value="Genomic_DNA"/>
</dbReference>